<evidence type="ECO:0000256" key="1">
    <source>
        <dbReference type="SAM" id="SignalP"/>
    </source>
</evidence>
<gene>
    <name evidence="2" type="ORF">XBI1_2800019</name>
</gene>
<comment type="caution">
    <text evidence="2">The sequence shown here is derived from an EMBL/GenBank/DDBJ whole genome shotgun (WGS) entry which is preliminary data.</text>
</comment>
<feature type="chain" id="PRO_5001722497" evidence="1">
    <location>
        <begin position="20"/>
        <end position="135"/>
    </location>
</feature>
<dbReference type="EMBL" id="CBTB010000202">
    <property type="protein sequence ID" value="CDH33893.1"/>
    <property type="molecule type" value="Genomic_DNA"/>
</dbReference>
<accession>A0A077QL04</accession>
<organism evidence="2 3">
    <name type="scientific">Xenorhabdus bovienii str. Intermedium</name>
    <dbReference type="NCBI Taxonomy" id="1379677"/>
    <lineage>
        <taxon>Bacteria</taxon>
        <taxon>Pseudomonadati</taxon>
        <taxon>Pseudomonadota</taxon>
        <taxon>Gammaproteobacteria</taxon>
        <taxon>Enterobacterales</taxon>
        <taxon>Morganellaceae</taxon>
        <taxon>Xenorhabdus</taxon>
    </lineage>
</organism>
<sequence length="135" mass="15461">MRFKFALIVLFAGIGNTFADTGSTNEAYRTKILEERSKLISCATEYLEKEAINTKKGAVQISSETVEICDKHFEAVEDANLAAFKHIYSEPEYAEVIEWQRAVREGNIWKSKRIYLEEGAIAVIKIRKQQLKQNK</sequence>
<feature type="signal peptide" evidence="1">
    <location>
        <begin position="1"/>
        <end position="19"/>
    </location>
</feature>
<keyword evidence="1" id="KW-0732">Signal</keyword>
<reference evidence="2" key="1">
    <citation type="submission" date="2013-07" db="EMBL/GenBank/DDBJ databases">
        <title>Sub-species coevolution in mutualistic symbiosis.</title>
        <authorList>
            <person name="Murfin K."/>
            <person name="Klassen J."/>
            <person name="Lee M."/>
            <person name="Forst S."/>
            <person name="Stock P."/>
            <person name="Goodrich-Blair H."/>
        </authorList>
    </citation>
    <scope>NUCLEOTIDE SEQUENCE [LARGE SCALE GENOMIC DNA]</scope>
    <source>
        <strain evidence="2">Intermedium</strain>
    </source>
</reference>
<dbReference type="Proteomes" id="UP000028480">
    <property type="component" value="Unassembled WGS sequence"/>
</dbReference>
<evidence type="ECO:0000313" key="3">
    <source>
        <dbReference type="Proteomes" id="UP000028480"/>
    </source>
</evidence>
<proteinExistence type="predicted"/>
<protein>
    <submittedName>
        <fullName evidence="2">Uncharacterized protein</fullName>
    </submittedName>
</protein>
<dbReference type="RefSeq" id="WP_038189710.1">
    <property type="nucleotide sequence ID" value="NZ_CAWLWA010000196.1"/>
</dbReference>
<dbReference type="HOGENOM" id="CLU_1884961_0_0_6"/>
<name>A0A077QL04_XENBV</name>
<evidence type="ECO:0000313" key="2">
    <source>
        <dbReference type="EMBL" id="CDH33893.1"/>
    </source>
</evidence>
<dbReference type="AlphaFoldDB" id="A0A077QL04"/>